<dbReference type="AlphaFoldDB" id="A0A7W7CDK5"/>
<dbReference type="SUPFAM" id="SSF53335">
    <property type="entry name" value="S-adenosyl-L-methionine-dependent methyltransferases"/>
    <property type="match status" value="1"/>
</dbReference>
<feature type="region of interest" description="Disordered" evidence="3">
    <location>
        <begin position="175"/>
        <end position="244"/>
    </location>
</feature>
<dbReference type="GO" id="GO:0008168">
    <property type="term" value="F:methyltransferase activity"/>
    <property type="evidence" value="ECO:0007669"/>
    <property type="project" value="UniProtKB-KW"/>
</dbReference>
<evidence type="ECO:0000256" key="3">
    <source>
        <dbReference type="SAM" id="MobiDB-lite"/>
    </source>
</evidence>
<accession>A0A7W7CDK5</accession>
<feature type="compositionally biased region" description="Low complexity" evidence="3">
    <location>
        <begin position="192"/>
        <end position="209"/>
    </location>
</feature>
<dbReference type="RefSeq" id="WP_185004948.1">
    <property type="nucleotide sequence ID" value="NZ_BAAAUI010000025.1"/>
</dbReference>
<dbReference type="PANTHER" id="PTHR43619">
    <property type="entry name" value="S-ADENOSYL-L-METHIONINE-DEPENDENT METHYLTRANSFERASE YKTD-RELATED"/>
    <property type="match status" value="1"/>
</dbReference>
<dbReference type="PANTHER" id="PTHR43619:SF2">
    <property type="entry name" value="S-ADENOSYL-L-METHIONINE-DEPENDENT METHYLTRANSFERASES SUPERFAMILY PROTEIN"/>
    <property type="match status" value="1"/>
</dbReference>
<gene>
    <name evidence="4" type="ORF">HNR67_005286</name>
</gene>
<comment type="caution">
    <text evidence="4">The sequence shown here is derived from an EMBL/GenBank/DDBJ whole genome shotgun (WGS) entry which is preliminary data.</text>
</comment>
<reference evidence="4 5" key="1">
    <citation type="submission" date="2020-08" db="EMBL/GenBank/DDBJ databases">
        <title>Sequencing the genomes of 1000 actinobacteria strains.</title>
        <authorList>
            <person name="Klenk H.-P."/>
        </authorList>
    </citation>
    <scope>NUCLEOTIDE SEQUENCE [LARGE SCALE GENOMIC DNA]</scope>
    <source>
        <strain evidence="4 5">DSM 44230</strain>
    </source>
</reference>
<proteinExistence type="predicted"/>
<feature type="compositionally biased region" description="Low complexity" evidence="3">
    <location>
        <begin position="216"/>
        <end position="231"/>
    </location>
</feature>
<keyword evidence="2 4" id="KW-0808">Transferase</keyword>
<keyword evidence="5" id="KW-1185">Reference proteome</keyword>
<evidence type="ECO:0000313" key="4">
    <source>
        <dbReference type="EMBL" id="MBB4679168.1"/>
    </source>
</evidence>
<dbReference type="Proteomes" id="UP000533598">
    <property type="component" value="Unassembled WGS sequence"/>
</dbReference>
<dbReference type="Pfam" id="PF04072">
    <property type="entry name" value="LCM"/>
    <property type="match status" value="1"/>
</dbReference>
<dbReference type="Gene3D" id="3.40.50.150">
    <property type="entry name" value="Vaccinia Virus protein VP39"/>
    <property type="match status" value="1"/>
</dbReference>
<name>A0A7W7CDK5_9PSEU</name>
<organism evidence="4 5">
    <name type="scientific">Crossiella cryophila</name>
    <dbReference type="NCBI Taxonomy" id="43355"/>
    <lineage>
        <taxon>Bacteria</taxon>
        <taxon>Bacillati</taxon>
        <taxon>Actinomycetota</taxon>
        <taxon>Actinomycetes</taxon>
        <taxon>Pseudonocardiales</taxon>
        <taxon>Pseudonocardiaceae</taxon>
        <taxon>Crossiella</taxon>
    </lineage>
</organism>
<sequence>MRAGRNGTIIDQVDREKIDYREVRETNLVTLYGRALHSREPEPILRDEVAEWLVARIDYDFDGLRVARASAMAVAMRARQFDEWVGTFLRRYPDAVVLHLACGMDSRYLRLRPPSTVDWFDVDFPDVVELRRRLFPLAAFAAPAAPGSPDRYGSPGEAAAPGRPALLDRSASLDRPAPFESLDQPAEPGQLAAPSSPNSPTAPASPTAPRQADQAGPTTQPGPSTQPGPTGHAEPSSQPGYHLIGASVTDPAWFDQIPTGRPGLMVAEGLTMYLTEAELLPLLRRVTGHFPHGELHFDAMNRLSTRVGNLSPLLRRMGARFRWGVDDARELERLVPGVRLAEELAAVRLRGLNRLPHLYQLVARFADRVGPLRRVSRLVRYRF</sequence>
<evidence type="ECO:0000256" key="2">
    <source>
        <dbReference type="ARBA" id="ARBA00022679"/>
    </source>
</evidence>
<evidence type="ECO:0000313" key="5">
    <source>
        <dbReference type="Proteomes" id="UP000533598"/>
    </source>
</evidence>
<protein>
    <submittedName>
        <fullName evidence="4">O-methyltransferase involved in polyketide biosynthesis</fullName>
    </submittedName>
</protein>
<dbReference type="InterPro" id="IPR029063">
    <property type="entry name" value="SAM-dependent_MTases_sf"/>
</dbReference>
<evidence type="ECO:0000256" key="1">
    <source>
        <dbReference type="ARBA" id="ARBA00022603"/>
    </source>
</evidence>
<keyword evidence="1 4" id="KW-0489">Methyltransferase</keyword>
<dbReference type="EMBL" id="JACHMH010000001">
    <property type="protein sequence ID" value="MBB4679168.1"/>
    <property type="molecule type" value="Genomic_DNA"/>
</dbReference>
<dbReference type="GO" id="GO:0032259">
    <property type="term" value="P:methylation"/>
    <property type="evidence" value="ECO:0007669"/>
    <property type="project" value="UniProtKB-KW"/>
</dbReference>
<dbReference type="InterPro" id="IPR007213">
    <property type="entry name" value="Ppm1/Ppm2/Tcmp"/>
</dbReference>